<dbReference type="InterPro" id="IPR003717">
    <property type="entry name" value="RecO"/>
</dbReference>
<proteinExistence type="inferred from homology"/>
<dbReference type="Pfam" id="PF02565">
    <property type="entry name" value="RecO_C"/>
    <property type="match status" value="1"/>
</dbReference>
<keyword evidence="3" id="KW-0227">DNA damage</keyword>
<dbReference type="InterPro" id="IPR042242">
    <property type="entry name" value="RecO_C"/>
</dbReference>
<dbReference type="GO" id="GO:0006302">
    <property type="term" value="P:double-strand break repair"/>
    <property type="evidence" value="ECO:0007669"/>
    <property type="project" value="TreeGrafter"/>
</dbReference>
<dbReference type="InterPro" id="IPR012340">
    <property type="entry name" value="NA-bd_OB-fold"/>
</dbReference>
<evidence type="ECO:0000256" key="4">
    <source>
        <dbReference type="ARBA" id="ARBA00023172"/>
    </source>
</evidence>
<dbReference type="InterPro" id="IPR037278">
    <property type="entry name" value="ARFGAP/RecO"/>
</dbReference>
<name>A0A382MWX4_9ZZZZ</name>
<dbReference type="HAMAP" id="MF_00201">
    <property type="entry name" value="RecO"/>
    <property type="match status" value="1"/>
</dbReference>
<keyword evidence="4" id="KW-0233">DNA recombination</keyword>
<dbReference type="Gene3D" id="2.40.50.140">
    <property type="entry name" value="Nucleic acid-binding proteins"/>
    <property type="match status" value="1"/>
</dbReference>
<evidence type="ECO:0000256" key="3">
    <source>
        <dbReference type="ARBA" id="ARBA00022763"/>
    </source>
</evidence>
<dbReference type="SUPFAM" id="SSF57863">
    <property type="entry name" value="ArfGap/RecO-like zinc finger"/>
    <property type="match status" value="1"/>
</dbReference>
<dbReference type="GO" id="GO:0006310">
    <property type="term" value="P:DNA recombination"/>
    <property type="evidence" value="ECO:0007669"/>
    <property type="project" value="UniProtKB-KW"/>
</dbReference>
<dbReference type="Gene3D" id="1.20.1440.120">
    <property type="entry name" value="Recombination protein O, C-terminal domain"/>
    <property type="match status" value="1"/>
</dbReference>
<dbReference type="PANTHER" id="PTHR33991:SF1">
    <property type="entry name" value="DNA REPAIR PROTEIN RECO"/>
    <property type="match status" value="1"/>
</dbReference>
<evidence type="ECO:0000256" key="1">
    <source>
        <dbReference type="ARBA" id="ARBA00007452"/>
    </source>
</evidence>
<sequence>MIVHTEAVVLKRFPFGETSMIARCFTREEGKVSVIIRGAKKKKPHYTSFFQPINYLDLIYHCKPKRDIQTVGKVSYQRIWSKYQNNLKHMSYGLALMEITDKAIINNDPHPELFDELVSVLHKMDAQENRLNILFWYYEMKLLTLLGFKPDLSMEGASEAKFMDPENSPNSRNILEALQN</sequence>
<evidence type="ECO:0000256" key="2">
    <source>
        <dbReference type="ARBA" id="ARBA00021310"/>
    </source>
</evidence>
<evidence type="ECO:0000256" key="6">
    <source>
        <dbReference type="ARBA" id="ARBA00033409"/>
    </source>
</evidence>
<reference evidence="8" key="1">
    <citation type="submission" date="2018-05" db="EMBL/GenBank/DDBJ databases">
        <authorList>
            <person name="Lanie J.A."/>
            <person name="Ng W.-L."/>
            <person name="Kazmierczak K.M."/>
            <person name="Andrzejewski T.M."/>
            <person name="Davidsen T.M."/>
            <person name="Wayne K.J."/>
            <person name="Tettelin H."/>
            <person name="Glass J.I."/>
            <person name="Rusch D."/>
            <person name="Podicherti R."/>
            <person name="Tsui H.-C.T."/>
            <person name="Winkler M.E."/>
        </authorList>
    </citation>
    <scope>NUCLEOTIDE SEQUENCE</scope>
</reference>
<organism evidence="8">
    <name type="scientific">marine metagenome</name>
    <dbReference type="NCBI Taxonomy" id="408172"/>
    <lineage>
        <taxon>unclassified sequences</taxon>
        <taxon>metagenomes</taxon>
        <taxon>ecological metagenomes</taxon>
    </lineage>
</organism>
<feature type="non-terminal residue" evidence="8">
    <location>
        <position position="180"/>
    </location>
</feature>
<dbReference type="PANTHER" id="PTHR33991">
    <property type="entry name" value="DNA REPAIR PROTEIN RECO"/>
    <property type="match status" value="1"/>
</dbReference>
<dbReference type="EMBL" id="UINC01096414">
    <property type="protein sequence ID" value="SVC53276.1"/>
    <property type="molecule type" value="Genomic_DNA"/>
</dbReference>
<evidence type="ECO:0000313" key="8">
    <source>
        <dbReference type="EMBL" id="SVC53276.1"/>
    </source>
</evidence>
<dbReference type="GO" id="GO:0043590">
    <property type="term" value="C:bacterial nucleoid"/>
    <property type="evidence" value="ECO:0007669"/>
    <property type="project" value="TreeGrafter"/>
</dbReference>
<dbReference type="AlphaFoldDB" id="A0A382MWX4"/>
<feature type="domain" description="DNA replication/recombination mediator RecO N-terminal" evidence="7">
    <location>
        <begin position="1"/>
        <end position="74"/>
    </location>
</feature>
<dbReference type="InterPro" id="IPR022572">
    <property type="entry name" value="DNA_rep/recomb_RecO_N"/>
</dbReference>
<gene>
    <name evidence="8" type="ORF">METZ01_LOCUS306130</name>
</gene>
<protein>
    <recommendedName>
        <fullName evidence="2">DNA repair protein RecO</fullName>
    </recommendedName>
    <alternativeName>
        <fullName evidence="6">Recombination protein O</fullName>
    </alternativeName>
</protein>
<keyword evidence="5" id="KW-0234">DNA repair</keyword>
<dbReference type="NCBIfam" id="TIGR00613">
    <property type="entry name" value="reco"/>
    <property type="match status" value="1"/>
</dbReference>
<dbReference type="SUPFAM" id="SSF50249">
    <property type="entry name" value="Nucleic acid-binding proteins"/>
    <property type="match status" value="1"/>
</dbReference>
<evidence type="ECO:0000256" key="5">
    <source>
        <dbReference type="ARBA" id="ARBA00023204"/>
    </source>
</evidence>
<evidence type="ECO:0000259" key="7">
    <source>
        <dbReference type="Pfam" id="PF11967"/>
    </source>
</evidence>
<accession>A0A382MWX4</accession>
<comment type="similarity">
    <text evidence="1">Belongs to the RecO family.</text>
</comment>
<dbReference type="Pfam" id="PF11967">
    <property type="entry name" value="RecO_N"/>
    <property type="match status" value="1"/>
</dbReference>